<dbReference type="EMBL" id="KB632169">
    <property type="protein sequence ID" value="ERL89477.1"/>
    <property type="molecule type" value="Genomic_DNA"/>
</dbReference>
<dbReference type="GO" id="GO:0005739">
    <property type="term" value="C:mitochondrion"/>
    <property type="evidence" value="ECO:0007669"/>
    <property type="project" value="UniProtKB-SubCell"/>
</dbReference>
<comment type="catalytic activity">
    <reaction evidence="6 7">
        <text>L-glutamyl-tRNA(Gln) + L-glutamine + ATP + H2O = L-glutaminyl-tRNA(Gln) + L-glutamate + ADP + phosphate + H(+)</text>
        <dbReference type="Rhea" id="RHEA:17521"/>
        <dbReference type="Rhea" id="RHEA-COMP:9681"/>
        <dbReference type="Rhea" id="RHEA-COMP:9684"/>
        <dbReference type="ChEBI" id="CHEBI:15377"/>
        <dbReference type="ChEBI" id="CHEBI:15378"/>
        <dbReference type="ChEBI" id="CHEBI:29985"/>
        <dbReference type="ChEBI" id="CHEBI:30616"/>
        <dbReference type="ChEBI" id="CHEBI:43474"/>
        <dbReference type="ChEBI" id="CHEBI:58359"/>
        <dbReference type="ChEBI" id="CHEBI:78520"/>
        <dbReference type="ChEBI" id="CHEBI:78521"/>
        <dbReference type="ChEBI" id="CHEBI:456216"/>
    </reaction>
</comment>
<gene>
    <name evidence="9" type="ORF">D910_06843</name>
</gene>
<evidence type="ECO:0000256" key="7">
    <source>
        <dbReference type="HAMAP-Rule" id="MF_03147"/>
    </source>
</evidence>
<dbReference type="Gene3D" id="1.10.10.410">
    <property type="match status" value="1"/>
</dbReference>
<dbReference type="GO" id="GO:0005524">
    <property type="term" value="F:ATP binding"/>
    <property type="evidence" value="ECO:0007669"/>
    <property type="project" value="UniProtKB-KW"/>
</dbReference>
<keyword evidence="7" id="KW-0496">Mitochondrion</keyword>
<dbReference type="HAMAP" id="MF_00121">
    <property type="entry name" value="GatB"/>
    <property type="match status" value="1"/>
</dbReference>
<organism evidence="9 10">
    <name type="scientific">Dendroctonus ponderosae</name>
    <name type="common">Mountain pine beetle</name>
    <dbReference type="NCBI Taxonomy" id="77166"/>
    <lineage>
        <taxon>Eukaryota</taxon>
        <taxon>Metazoa</taxon>
        <taxon>Ecdysozoa</taxon>
        <taxon>Arthropoda</taxon>
        <taxon>Hexapoda</taxon>
        <taxon>Insecta</taxon>
        <taxon>Pterygota</taxon>
        <taxon>Neoptera</taxon>
        <taxon>Endopterygota</taxon>
        <taxon>Coleoptera</taxon>
        <taxon>Polyphaga</taxon>
        <taxon>Cucujiformia</taxon>
        <taxon>Curculionidae</taxon>
        <taxon>Scolytinae</taxon>
        <taxon>Dendroctonus</taxon>
    </lineage>
</organism>
<accession>U4U8U7</accession>
<dbReference type="Proteomes" id="UP000030742">
    <property type="component" value="Unassembled WGS sequence"/>
</dbReference>
<evidence type="ECO:0000256" key="1">
    <source>
        <dbReference type="ARBA" id="ARBA00005306"/>
    </source>
</evidence>
<keyword evidence="5 7" id="KW-0648">Protein biosynthesis</keyword>
<comment type="function">
    <text evidence="7">Allows the formation of correctly charged Gln-tRNA(Gln) through the transamidation of misacylated Glu-tRNA(Gln) in the mitochondria. The reaction takes place in the presence of glutamine and ATP through an activated gamma-phospho-Glu-tRNA(Gln).</text>
</comment>
<evidence type="ECO:0000256" key="6">
    <source>
        <dbReference type="ARBA" id="ARBA00047913"/>
    </source>
</evidence>
<dbReference type="GO" id="GO:0050567">
    <property type="term" value="F:glutaminyl-tRNA synthase (glutamine-hydrolyzing) activity"/>
    <property type="evidence" value="ECO:0007669"/>
    <property type="project" value="UniProtKB-UniRule"/>
</dbReference>
<name>U4U8U7_DENPD</name>
<dbReference type="SMART" id="SM00845">
    <property type="entry name" value="GatB_Yqey"/>
    <property type="match status" value="1"/>
</dbReference>
<dbReference type="GO" id="GO:0030956">
    <property type="term" value="C:glutamyl-tRNA(Gln) amidotransferase complex"/>
    <property type="evidence" value="ECO:0007669"/>
    <property type="project" value="UniProtKB-UniRule"/>
</dbReference>
<dbReference type="GO" id="GO:0032543">
    <property type="term" value="P:mitochondrial translation"/>
    <property type="evidence" value="ECO:0007669"/>
    <property type="project" value="UniProtKB-UniRule"/>
</dbReference>
<evidence type="ECO:0000256" key="3">
    <source>
        <dbReference type="ARBA" id="ARBA00022741"/>
    </source>
</evidence>
<dbReference type="GO" id="GO:0070681">
    <property type="term" value="P:glutaminyl-tRNAGln biosynthesis via transamidation"/>
    <property type="evidence" value="ECO:0007669"/>
    <property type="project" value="UniProtKB-UniRule"/>
</dbReference>
<keyword evidence="2 7" id="KW-0436">Ligase</keyword>
<dbReference type="AlphaFoldDB" id="U4U8U7"/>
<dbReference type="InterPro" id="IPR004413">
    <property type="entry name" value="GatB"/>
</dbReference>
<dbReference type="Pfam" id="PF02637">
    <property type="entry name" value="GatB_Yqey"/>
    <property type="match status" value="1"/>
</dbReference>
<evidence type="ECO:0000259" key="8">
    <source>
        <dbReference type="SMART" id="SM00845"/>
    </source>
</evidence>
<evidence type="ECO:0000313" key="9">
    <source>
        <dbReference type="EMBL" id="ERL89477.1"/>
    </source>
</evidence>
<comment type="similarity">
    <text evidence="1 7">Belongs to the GatB/GatE family. GatB subfamily.</text>
</comment>
<feature type="domain" description="Asn/Gln amidotransferase" evidence="8">
    <location>
        <begin position="392"/>
        <end position="541"/>
    </location>
</feature>
<dbReference type="OrthoDB" id="1722066at2759"/>
<sequence length="550" mass="61456">MRVTRSLLSDKNRRYLSQLAKSSPKWQSVVGLEVHAQIASESKLFSGAANKFSSPINSNVSLFDAATPGTLPVLNQRCVEAGVLTALSLNCRVNPVSYFDRKHYFYADMPSGYQITQQRAPLAENGHLEFHVFTPGVHKSPYKAHAKLKQLQLEQDSGKSLHDFDRSLVDLNRAGAPLMELVFEPDLADGEEAAALIKELVNILQRIQTCSCKMEGKLLTSSASVEEASAALAARNSASHSSISSVKGAFRVDANVSVRRPGDPLGTRTEIKNIGSVRGVAGAIKYEIQRQIKVLEANGTVVNETRSWNPEKKETIAMRDKEIQQDYRYMPEPNLPPLHIVMGPIRGGGVNADEIKERIPELPEQTRQRLEQTFGIRQEHCIILVNDAGLLRLFEAAQIGRELSAQKLANFLINELYKTLHEMDLEASDVKFNPDYLGEIVELIEAGTINRPASEMVLRQLLEGNPDRPLQIVENNGWKQITDEEELRLLCRQVLQENEKGLKQYLGGKSKVFRAFMGAVYRKSNERADMKKCDTLLKEILGELSKRKVD</sequence>
<dbReference type="STRING" id="77166.U4U8U7"/>
<keyword evidence="3 7" id="KW-0547">Nucleotide-binding</keyword>
<proteinExistence type="inferred from homology"/>
<dbReference type="InterPro" id="IPR014746">
    <property type="entry name" value="Gln_synth/guanido_kin_cat_dom"/>
</dbReference>
<evidence type="ECO:0000256" key="5">
    <source>
        <dbReference type="ARBA" id="ARBA00022917"/>
    </source>
</evidence>
<dbReference type="InterPro" id="IPR018027">
    <property type="entry name" value="Asn/Gln_amidotransferase"/>
</dbReference>
<comment type="subcellular location">
    <subcellularLocation>
        <location evidence="7">Mitochondrion</location>
    </subcellularLocation>
</comment>
<evidence type="ECO:0000256" key="4">
    <source>
        <dbReference type="ARBA" id="ARBA00022840"/>
    </source>
</evidence>
<dbReference type="Pfam" id="PF02934">
    <property type="entry name" value="GatB_N"/>
    <property type="match status" value="2"/>
</dbReference>
<protein>
    <recommendedName>
        <fullName evidence="7">Glutamyl-tRNA(Gln) amidotransferase subunit B, mitochondrial</fullName>
        <shortName evidence="7">Glu-AdT subunit B</shortName>
        <ecNumber evidence="7">6.3.5.-</ecNumber>
    </recommendedName>
</protein>
<evidence type="ECO:0000256" key="2">
    <source>
        <dbReference type="ARBA" id="ARBA00022598"/>
    </source>
</evidence>
<dbReference type="InterPro" id="IPR023168">
    <property type="entry name" value="GatB_Yqey_C_2"/>
</dbReference>
<reference evidence="9 10" key="1">
    <citation type="journal article" date="2013" name="Genome Biol.">
        <title>Draft genome of the mountain pine beetle, Dendroctonus ponderosae Hopkins, a major forest pest.</title>
        <authorList>
            <person name="Keeling C.I."/>
            <person name="Yuen M.M."/>
            <person name="Liao N.Y."/>
            <person name="Docking T.R."/>
            <person name="Chan S.K."/>
            <person name="Taylor G.A."/>
            <person name="Palmquist D.L."/>
            <person name="Jackman S.D."/>
            <person name="Nguyen A."/>
            <person name="Li M."/>
            <person name="Henderson H."/>
            <person name="Janes J.K."/>
            <person name="Zhao Y."/>
            <person name="Pandoh P."/>
            <person name="Moore R."/>
            <person name="Sperling F.A."/>
            <person name="Huber D.P."/>
            <person name="Birol I."/>
            <person name="Jones S.J."/>
            <person name="Bohlmann J."/>
        </authorList>
    </citation>
    <scope>NUCLEOTIDE SEQUENCE</scope>
</reference>
<dbReference type="PANTHER" id="PTHR11659">
    <property type="entry name" value="GLUTAMYL-TRNA GLN AMIDOTRANSFERASE SUBUNIT B MITOCHONDRIAL AND PROKARYOTIC PET112-RELATED"/>
    <property type="match status" value="1"/>
</dbReference>
<dbReference type="InterPro" id="IPR003789">
    <property type="entry name" value="Asn/Gln_tRNA_amidoTrase-B-like"/>
</dbReference>
<dbReference type="InterPro" id="IPR006075">
    <property type="entry name" value="Asn/Gln-tRNA_Trfase_suB/E_cat"/>
</dbReference>
<evidence type="ECO:0000313" key="10">
    <source>
        <dbReference type="Proteomes" id="UP000030742"/>
    </source>
</evidence>
<dbReference type="SUPFAM" id="SSF55931">
    <property type="entry name" value="Glutamine synthetase/guanido kinase"/>
    <property type="match status" value="2"/>
</dbReference>
<comment type="subunit">
    <text evidence="7">Subunit of the heterotrimeric GatCAB amidotransferase (AdT) complex, composed of A, B and C subunits.</text>
</comment>
<keyword evidence="4 7" id="KW-0067">ATP-binding</keyword>
<dbReference type="SUPFAM" id="SSF89095">
    <property type="entry name" value="GatB/YqeY motif"/>
    <property type="match status" value="1"/>
</dbReference>
<dbReference type="EC" id="6.3.5.-" evidence="7"/>
<dbReference type="InterPro" id="IPR017959">
    <property type="entry name" value="Asn/Gln-tRNA_amidoTrfase_suB/E"/>
</dbReference>
<dbReference type="PANTHER" id="PTHR11659:SF0">
    <property type="entry name" value="GLUTAMYL-TRNA(GLN) AMIDOTRANSFERASE SUBUNIT B, MITOCHONDRIAL"/>
    <property type="match status" value="1"/>
</dbReference>